<dbReference type="InterPro" id="IPR021323">
    <property type="entry name" value="DUF2927"/>
</dbReference>
<feature type="chain" id="PRO_5034333400" description="DUF2927 family protein" evidence="1">
    <location>
        <begin position="20"/>
        <end position="321"/>
    </location>
</feature>
<comment type="caution">
    <text evidence="2">The sequence shown here is derived from an EMBL/GenBank/DDBJ whole genome shotgun (WGS) entry which is preliminary data.</text>
</comment>
<accession>A0A8E2VLJ4</accession>
<dbReference type="EMBL" id="QAYC01000005">
    <property type="protein sequence ID" value="PTW50206.1"/>
    <property type="molecule type" value="Genomic_DNA"/>
</dbReference>
<evidence type="ECO:0000313" key="3">
    <source>
        <dbReference type="Proteomes" id="UP000244037"/>
    </source>
</evidence>
<evidence type="ECO:0000313" key="2">
    <source>
        <dbReference type="EMBL" id="PTW50206.1"/>
    </source>
</evidence>
<reference evidence="2 3" key="1">
    <citation type="submission" date="2018-04" db="EMBL/GenBank/DDBJ databases">
        <title>Genomic Encyclopedia of Archaeal and Bacterial Type Strains, Phase II (KMG-II): from individual species to whole genera.</title>
        <authorList>
            <person name="Goeker M."/>
        </authorList>
    </citation>
    <scope>NUCLEOTIDE SEQUENCE [LARGE SCALE GENOMIC DNA]</scope>
    <source>
        <strain evidence="2 3">DSM 19783</strain>
    </source>
</reference>
<keyword evidence="3" id="KW-1185">Reference proteome</keyword>
<keyword evidence="1" id="KW-0732">Signal</keyword>
<dbReference type="Proteomes" id="UP000244037">
    <property type="component" value="Unassembled WGS sequence"/>
</dbReference>
<name>A0A8E2VLJ4_9RHOB</name>
<dbReference type="PROSITE" id="PS51257">
    <property type="entry name" value="PROKAR_LIPOPROTEIN"/>
    <property type="match status" value="1"/>
</dbReference>
<protein>
    <recommendedName>
        <fullName evidence="4">DUF2927 family protein</fullName>
    </recommendedName>
</protein>
<organism evidence="2 3">
    <name type="scientific">Rhodovulum kholense</name>
    <dbReference type="NCBI Taxonomy" id="453584"/>
    <lineage>
        <taxon>Bacteria</taxon>
        <taxon>Pseudomonadati</taxon>
        <taxon>Pseudomonadota</taxon>
        <taxon>Alphaproteobacteria</taxon>
        <taxon>Rhodobacterales</taxon>
        <taxon>Paracoccaceae</taxon>
        <taxon>Rhodovulum</taxon>
    </lineage>
</organism>
<evidence type="ECO:0008006" key="4">
    <source>
        <dbReference type="Google" id="ProtNLM"/>
    </source>
</evidence>
<dbReference type="AlphaFoldDB" id="A0A8E2VLJ4"/>
<dbReference type="Pfam" id="PF11150">
    <property type="entry name" value="DUF2927"/>
    <property type="match status" value="1"/>
</dbReference>
<proteinExistence type="predicted"/>
<gene>
    <name evidence="2" type="ORF">C8N38_105164</name>
</gene>
<feature type="signal peptide" evidence="1">
    <location>
        <begin position="1"/>
        <end position="19"/>
    </location>
</feature>
<sequence length="321" mass="35385">MTPASRPSFLPGLRPGALASALAVALAGCQMAPAPPETRPAARPAEAVRPQLSPDSQALARHYARVQADLLSRGLLRSDGGETDVPFTRRALVEDFVRIALFDEYVSRDGHLVARETESRLRRWEQPVRFGITFGETIPAAQRSQDRAEIAAYVRRLSRVTGLPMWVTSPEQANFQVFIVNEDERRRLGPELERLIPGIDVAAQSTIAVMPRSTFCLVLAFSKGESSTYSSAVAVIRGEHPDRLRQSCLHEELSQGLGLANDNPSVRPSIFNDDEEFALLTPHDELLLKMLYDRRLRPGMTPAEARPIVEQIAAELMGGDA</sequence>
<evidence type="ECO:0000256" key="1">
    <source>
        <dbReference type="SAM" id="SignalP"/>
    </source>
</evidence>